<dbReference type="Proteomes" id="UP000199643">
    <property type="component" value="Unassembled WGS sequence"/>
</dbReference>
<protein>
    <submittedName>
        <fullName evidence="2">Methyltransferase domain-containing protein</fullName>
    </submittedName>
</protein>
<dbReference type="InterPro" id="IPR025714">
    <property type="entry name" value="Methyltranfer_dom"/>
</dbReference>
<dbReference type="GO" id="GO:0032259">
    <property type="term" value="P:methylation"/>
    <property type="evidence" value="ECO:0007669"/>
    <property type="project" value="UniProtKB-KW"/>
</dbReference>
<dbReference type="PANTHER" id="PTHR13369:SF3">
    <property type="entry name" value="METHYLTRANSFERASE DOMAIN-CONTAINING PROTEIN"/>
    <property type="match status" value="1"/>
</dbReference>
<dbReference type="Gene3D" id="3.40.50.150">
    <property type="entry name" value="Vaccinia Virus protein VP39"/>
    <property type="match status" value="1"/>
</dbReference>
<dbReference type="PANTHER" id="PTHR13369">
    <property type="match status" value="1"/>
</dbReference>
<organism evidence="2 3">
    <name type="scientific">Pedobacter terrae</name>
    <dbReference type="NCBI Taxonomy" id="405671"/>
    <lineage>
        <taxon>Bacteria</taxon>
        <taxon>Pseudomonadati</taxon>
        <taxon>Bacteroidota</taxon>
        <taxon>Sphingobacteriia</taxon>
        <taxon>Sphingobacteriales</taxon>
        <taxon>Sphingobacteriaceae</taxon>
        <taxon>Pedobacter</taxon>
    </lineage>
</organism>
<dbReference type="GO" id="GO:0008168">
    <property type="term" value="F:methyltransferase activity"/>
    <property type="evidence" value="ECO:0007669"/>
    <property type="project" value="UniProtKB-KW"/>
</dbReference>
<dbReference type="EMBL" id="FNCH01000011">
    <property type="protein sequence ID" value="SDG79603.1"/>
    <property type="molecule type" value="Genomic_DNA"/>
</dbReference>
<dbReference type="CDD" id="cd02440">
    <property type="entry name" value="AdoMet_MTases"/>
    <property type="match status" value="1"/>
</dbReference>
<feature type="domain" description="Methyltransferase" evidence="1">
    <location>
        <begin position="164"/>
        <end position="299"/>
    </location>
</feature>
<dbReference type="InterPro" id="IPR029063">
    <property type="entry name" value="SAM-dependent_MTases_sf"/>
</dbReference>
<sequence length="406" mass="45859">MYFKSISVQAYINSFIAALKASLKDETFVKISLGNYKGTEEALKQLLIRKVIIKREDKLAVTYRYKTRDVVKNYAVEAAIDLIEGYLEQGFKIATLFTTENDLILEELNNGKVVLRKVKASSVATPSANHDKEKARLIKPDSKSYLTELKITDADGKVFKNAQDKFRQINHYIEILSTLIKELPEGTIKKVADMGSGKGYLTFALYDYLHSVLKLDSEVIGVEYRQDMVDLCNQVAVKSAFDKLNFVQGTIEDFKAEDVNLLIALHACDTATDDAIYKGIKANAELIVVAPCCHKQIRREIEQNKVKNDVSFLTKYGIFLERQAEMVTDGIRALILEYFGYKTKVFEFISDAHTPKNVLVVGVKKSPKSLVGSPKTEEQTGILERIKASKEYFGIGYHHLERLLEL</sequence>
<dbReference type="GO" id="GO:0005737">
    <property type="term" value="C:cytoplasm"/>
    <property type="evidence" value="ECO:0007669"/>
    <property type="project" value="TreeGrafter"/>
</dbReference>
<dbReference type="SUPFAM" id="SSF53335">
    <property type="entry name" value="S-adenosyl-L-methionine-dependent methyltransferases"/>
    <property type="match status" value="1"/>
</dbReference>
<evidence type="ECO:0000259" key="1">
    <source>
        <dbReference type="Pfam" id="PF13679"/>
    </source>
</evidence>
<keyword evidence="2" id="KW-0489">Methyltransferase</keyword>
<evidence type="ECO:0000313" key="2">
    <source>
        <dbReference type="EMBL" id="SDG79603.1"/>
    </source>
</evidence>
<proteinExistence type="predicted"/>
<accession>A0A1G7X624</accession>
<dbReference type="AlphaFoldDB" id="A0A1G7X624"/>
<reference evidence="3" key="1">
    <citation type="submission" date="2016-10" db="EMBL/GenBank/DDBJ databases">
        <authorList>
            <person name="Varghese N."/>
            <person name="Submissions S."/>
        </authorList>
    </citation>
    <scope>NUCLEOTIDE SEQUENCE [LARGE SCALE GENOMIC DNA]</scope>
    <source>
        <strain evidence="3">DSM 17933</strain>
    </source>
</reference>
<keyword evidence="3" id="KW-1185">Reference proteome</keyword>
<dbReference type="STRING" id="405671.SAMN05421827_11180"/>
<keyword evidence="2" id="KW-0808">Transferase</keyword>
<name>A0A1G7X624_9SPHI</name>
<gene>
    <name evidence="2" type="ORF">SAMN05421827_11180</name>
</gene>
<evidence type="ECO:0000313" key="3">
    <source>
        <dbReference type="Proteomes" id="UP000199643"/>
    </source>
</evidence>
<dbReference type="Pfam" id="PF13679">
    <property type="entry name" value="Methyltransf_32"/>
    <property type="match status" value="1"/>
</dbReference>